<feature type="signal peptide" evidence="2">
    <location>
        <begin position="1"/>
        <end position="19"/>
    </location>
</feature>
<dbReference type="AlphaFoldDB" id="A0A7S3PQK7"/>
<dbReference type="InterPro" id="IPR006076">
    <property type="entry name" value="FAD-dep_OxRdtase"/>
</dbReference>
<dbReference type="GO" id="GO:0005737">
    <property type="term" value="C:cytoplasm"/>
    <property type="evidence" value="ECO:0007669"/>
    <property type="project" value="TreeGrafter"/>
</dbReference>
<evidence type="ECO:0000313" key="4">
    <source>
        <dbReference type="EMBL" id="CAE0447305.1"/>
    </source>
</evidence>
<accession>A0A7S3PQK7</accession>
<dbReference type="Gene3D" id="3.30.9.10">
    <property type="entry name" value="D-Amino Acid Oxidase, subunit A, domain 2"/>
    <property type="match status" value="1"/>
</dbReference>
<evidence type="ECO:0000259" key="3">
    <source>
        <dbReference type="Pfam" id="PF01266"/>
    </source>
</evidence>
<dbReference type="GO" id="GO:0016491">
    <property type="term" value="F:oxidoreductase activity"/>
    <property type="evidence" value="ECO:0007669"/>
    <property type="project" value="UniProtKB-KW"/>
</dbReference>
<dbReference type="Pfam" id="PF01266">
    <property type="entry name" value="DAO"/>
    <property type="match status" value="2"/>
</dbReference>
<proteinExistence type="predicted"/>
<keyword evidence="1" id="KW-0560">Oxidoreductase</keyword>
<organism evidence="4">
    <name type="scientific">Aplanochytrium stocchinoi</name>
    <dbReference type="NCBI Taxonomy" id="215587"/>
    <lineage>
        <taxon>Eukaryota</taxon>
        <taxon>Sar</taxon>
        <taxon>Stramenopiles</taxon>
        <taxon>Bigyra</taxon>
        <taxon>Labyrinthulomycetes</taxon>
        <taxon>Thraustochytrida</taxon>
        <taxon>Thraustochytriidae</taxon>
        <taxon>Aplanochytrium</taxon>
    </lineage>
</organism>
<evidence type="ECO:0000256" key="2">
    <source>
        <dbReference type="SAM" id="SignalP"/>
    </source>
</evidence>
<feature type="chain" id="PRO_5031314789" description="FAD dependent oxidoreductase domain-containing protein" evidence="2">
    <location>
        <begin position="20"/>
        <end position="508"/>
    </location>
</feature>
<keyword evidence="2" id="KW-0732">Signal</keyword>
<dbReference type="PANTHER" id="PTHR13847">
    <property type="entry name" value="SARCOSINE DEHYDROGENASE-RELATED"/>
    <property type="match status" value="1"/>
</dbReference>
<name>A0A7S3PQK7_9STRA</name>
<dbReference type="EMBL" id="HBIN01022506">
    <property type="protein sequence ID" value="CAE0447305.1"/>
    <property type="molecule type" value="Transcribed_RNA"/>
</dbReference>
<dbReference type="SUPFAM" id="SSF51905">
    <property type="entry name" value="FAD/NAD(P)-binding domain"/>
    <property type="match status" value="1"/>
</dbReference>
<dbReference type="Gene3D" id="3.50.50.60">
    <property type="entry name" value="FAD/NAD(P)-binding domain"/>
    <property type="match status" value="1"/>
</dbReference>
<dbReference type="PANTHER" id="PTHR13847:SF289">
    <property type="entry name" value="GLYCINE OXIDASE"/>
    <property type="match status" value="1"/>
</dbReference>
<sequence>MYRMKVLLGFGAATGVSLGLICHQQNRDLKTRAYASCSGLTKGISNPRQIDVIYDVAIIGGGILGCSVGYHLASLDKKKKKKIAILEKGTIGCEASSLAAGTLCHDGNDIKEPSWYDYLSTKSRPILHDLESKYGIELDLIVNGTLTVAETAAEKAYLLTAYKEMKANGSNVRFLSSHDEVAKLEPAVKGGSVIGAIYSPLGGHADPSKVTHGLCEAAEIEGAHVFEGQRVISVNKIGMVQDEDSACRYEVRTSQGKSFWARHVVVCTGCHDNKLLRESFGIEIPVIPVKGQIWVTDVRPSGTLNTVIYNAASEMTWRKIREKESEKITEKKLLPRQANINSKWKNGERMFHHVYGRQTADGTLLFGGDRIVVNDNNGHLDYAVEEERVKENYDFIKKIVPTVGDMYGSYCCYMPFSMCEDGKPLLGELTNAGLNGLWLAVGFGPSGITLGPMAGKLLAETILSTDCEYASADSDSPVMRELDPNRVVRNIISRSKSPDSKLGSQMPA</sequence>
<feature type="domain" description="FAD dependent oxidoreductase" evidence="3">
    <location>
        <begin position="350"/>
        <end position="460"/>
    </location>
</feature>
<dbReference type="InterPro" id="IPR036188">
    <property type="entry name" value="FAD/NAD-bd_sf"/>
</dbReference>
<reference evidence="4" key="1">
    <citation type="submission" date="2021-01" db="EMBL/GenBank/DDBJ databases">
        <authorList>
            <person name="Corre E."/>
            <person name="Pelletier E."/>
            <person name="Niang G."/>
            <person name="Scheremetjew M."/>
            <person name="Finn R."/>
            <person name="Kale V."/>
            <person name="Holt S."/>
            <person name="Cochrane G."/>
            <person name="Meng A."/>
            <person name="Brown T."/>
            <person name="Cohen L."/>
        </authorList>
    </citation>
    <scope>NUCLEOTIDE SEQUENCE</scope>
    <source>
        <strain evidence="4">GSBS06</strain>
    </source>
</reference>
<feature type="domain" description="FAD dependent oxidoreductase" evidence="3">
    <location>
        <begin position="55"/>
        <end position="301"/>
    </location>
</feature>
<evidence type="ECO:0000256" key="1">
    <source>
        <dbReference type="ARBA" id="ARBA00023002"/>
    </source>
</evidence>
<protein>
    <recommendedName>
        <fullName evidence="3">FAD dependent oxidoreductase domain-containing protein</fullName>
    </recommendedName>
</protein>
<gene>
    <name evidence="4" type="ORF">ASTO00021_LOCUS17279</name>
</gene>